<dbReference type="Proteomes" id="UP000092321">
    <property type="component" value="Unassembled WGS sequence"/>
</dbReference>
<gene>
    <name evidence="1" type="ORF">HANVADRAFT_1099</name>
</gene>
<accession>A0A1B7TH08</accession>
<protein>
    <recommendedName>
        <fullName evidence="3">Anaphase-promoting complex subunit 5</fullName>
    </recommendedName>
</protein>
<dbReference type="EMBL" id="LXPE01000005">
    <property type="protein sequence ID" value="OBA28014.1"/>
    <property type="molecule type" value="Genomic_DNA"/>
</dbReference>
<proteinExistence type="predicted"/>
<organism evidence="1 2">
    <name type="scientific">Hanseniaspora valbyensis NRRL Y-1626</name>
    <dbReference type="NCBI Taxonomy" id="766949"/>
    <lineage>
        <taxon>Eukaryota</taxon>
        <taxon>Fungi</taxon>
        <taxon>Dikarya</taxon>
        <taxon>Ascomycota</taxon>
        <taxon>Saccharomycotina</taxon>
        <taxon>Saccharomycetes</taxon>
        <taxon>Saccharomycodales</taxon>
        <taxon>Saccharomycodaceae</taxon>
        <taxon>Hanseniaspora</taxon>
    </lineage>
</organism>
<evidence type="ECO:0000313" key="2">
    <source>
        <dbReference type="Proteomes" id="UP000092321"/>
    </source>
</evidence>
<evidence type="ECO:0000313" key="1">
    <source>
        <dbReference type="EMBL" id="OBA28014.1"/>
    </source>
</evidence>
<name>A0A1B7TH08_9ASCO</name>
<dbReference type="AlphaFoldDB" id="A0A1B7TH08"/>
<keyword evidence="2" id="KW-1185">Reference proteome</keyword>
<comment type="caution">
    <text evidence="1">The sequence shown here is derived from an EMBL/GenBank/DDBJ whole genome shotgun (WGS) entry which is preliminary data.</text>
</comment>
<sequence>MDVLLDYHNIGYLKPKYIFILTLLLLYVDSDINSCLRPYETDIMQFFYKPDDNFKEKEDDDDDDFDCLVSLIKPFFDNQTSNLDFRNILTYHAIPLFTEILSDINYLNNMIYILLKKKNTSSNYGGKKQKLILLEHSIFGSFLICCSTIIKDNLSTQEKINKHILQKRLYKLSFLLPFSIGPEDKDNPDFQSYKHHSNTYKFIKNDFQIDYEEHKKSFIKFNVNHYLLQEMLPSAKDTSSLLQNNHIPPTSLIQDIHSKNFQDSQDTLFEELDSCETQYQMIMIMLAMVNKHLYCNNLQSVVESLSLIIESSRTNKNKFLLTLSFVLFYILLNKYPEMRFLSNMKLTIIKQIDDFFITSDYNLILNSLGAEIAAKFLCAKVLNFITIGDFNQAFKIIKKIELLNLQLDQRDTKKNSYFSIKENSDIFPITYEETLKIFHSSLISLHLKEPLEYKEEKNDYLKKNNNENKKNSPCTKLTIDTVYQSCISDLTTNFKCHEFILQMSQRSFLLNSEQISMLKQLETAFDTSQDEVYLINYILINNMIKNSCIETAISSIDNILQEVISKNIFYWEFEFNLLKCIVYSKHNGNKNQVLKLYDNIFFKNNNDKEYYYKKLDRYKKLLIQVHYNFFKIESGLVKDQNFIIEFCNDLKYEIAKFPHTRLSELWYQKFPHTKYV</sequence>
<reference evidence="2" key="1">
    <citation type="journal article" date="2016" name="Proc. Natl. Acad. Sci. U.S.A.">
        <title>Comparative genomics of biotechnologically important yeasts.</title>
        <authorList>
            <person name="Riley R."/>
            <person name="Haridas S."/>
            <person name="Wolfe K.H."/>
            <person name="Lopes M.R."/>
            <person name="Hittinger C.T."/>
            <person name="Goeker M."/>
            <person name="Salamov A.A."/>
            <person name="Wisecaver J.H."/>
            <person name="Long T.M."/>
            <person name="Calvey C.H."/>
            <person name="Aerts A.L."/>
            <person name="Barry K.W."/>
            <person name="Choi C."/>
            <person name="Clum A."/>
            <person name="Coughlan A.Y."/>
            <person name="Deshpande S."/>
            <person name="Douglass A.P."/>
            <person name="Hanson S.J."/>
            <person name="Klenk H.-P."/>
            <person name="LaButti K.M."/>
            <person name="Lapidus A."/>
            <person name="Lindquist E.A."/>
            <person name="Lipzen A.M."/>
            <person name="Meier-Kolthoff J.P."/>
            <person name="Ohm R.A."/>
            <person name="Otillar R.P."/>
            <person name="Pangilinan J.L."/>
            <person name="Peng Y."/>
            <person name="Rokas A."/>
            <person name="Rosa C.A."/>
            <person name="Scheuner C."/>
            <person name="Sibirny A.A."/>
            <person name="Slot J.C."/>
            <person name="Stielow J.B."/>
            <person name="Sun H."/>
            <person name="Kurtzman C.P."/>
            <person name="Blackwell M."/>
            <person name="Grigoriev I.V."/>
            <person name="Jeffries T.W."/>
        </authorList>
    </citation>
    <scope>NUCLEOTIDE SEQUENCE [LARGE SCALE GENOMIC DNA]</scope>
    <source>
        <strain evidence="2">NRRL Y-1626</strain>
    </source>
</reference>
<evidence type="ECO:0008006" key="3">
    <source>
        <dbReference type="Google" id="ProtNLM"/>
    </source>
</evidence>